<dbReference type="InterPro" id="IPR036188">
    <property type="entry name" value="FAD/NAD-bd_sf"/>
</dbReference>
<dbReference type="SUPFAM" id="SSF51905">
    <property type="entry name" value="FAD/NAD(P)-binding domain"/>
    <property type="match status" value="1"/>
</dbReference>
<gene>
    <name evidence="5" type="ORF">CVT26_002172</name>
</gene>
<dbReference type="InterPro" id="IPR002938">
    <property type="entry name" value="FAD-bd"/>
</dbReference>
<dbReference type="GO" id="GO:0044550">
    <property type="term" value="P:secondary metabolite biosynthetic process"/>
    <property type="evidence" value="ECO:0007669"/>
    <property type="project" value="TreeGrafter"/>
</dbReference>
<evidence type="ECO:0000313" key="6">
    <source>
        <dbReference type="Proteomes" id="UP000284706"/>
    </source>
</evidence>
<reference evidence="5 6" key="1">
    <citation type="journal article" date="2018" name="Evol. Lett.">
        <title>Horizontal gene cluster transfer increased hallucinogenic mushroom diversity.</title>
        <authorList>
            <person name="Reynolds H.T."/>
            <person name="Vijayakumar V."/>
            <person name="Gluck-Thaler E."/>
            <person name="Korotkin H.B."/>
            <person name="Matheny P.B."/>
            <person name="Slot J.C."/>
        </authorList>
    </citation>
    <scope>NUCLEOTIDE SEQUENCE [LARGE SCALE GENOMIC DNA]</scope>
    <source>
        <strain evidence="5 6">SRW20</strain>
    </source>
</reference>
<keyword evidence="2" id="KW-0274">FAD</keyword>
<proteinExistence type="predicted"/>
<protein>
    <recommendedName>
        <fullName evidence="4">FAD-binding domain-containing protein</fullName>
    </recommendedName>
</protein>
<keyword evidence="1" id="KW-0285">Flavoprotein</keyword>
<name>A0A409VCY7_9AGAR</name>
<evidence type="ECO:0000256" key="3">
    <source>
        <dbReference type="ARBA" id="ARBA00023002"/>
    </source>
</evidence>
<evidence type="ECO:0000256" key="2">
    <source>
        <dbReference type="ARBA" id="ARBA00022827"/>
    </source>
</evidence>
<dbReference type="EMBL" id="NHYE01005668">
    <property type="protein sequence ID" value="PPQ64289.1"/>
    <property type="molecule type" value="Genomic_DNA"/>
</dbReference>
<organism evidence="5 6">
    <name type="scientific">Gymnopilus dilepis</name>
    <dbReference type="NCBI Taxonomy" id="231916"/>
    <lineage>
        <taxon>Eukaryota</taxon>
        <taxon>Fungi</taxon>
        <taxon>Dikarya</taxon>
        <taxon>Basidiomycota</taxon>
        <taxon>Agaricomycotina</taxon>
        <taxon>Agaricomycetes</taxon>
        <taxon>Agaricomycetidae</taxon>
        <taxon>Agaricales</taxon>
        <taxon>Agaricineae</taxon>
        <taxon>Hymenogastraceae</taxon>
        <taxon>Gymnopilus</taxon>
    </lineage>
</organism>
<dbReference type="Pfam" id="PF01494">
    <property type="entry name" value="FAD_binding_3"/>
    <property type="match status" value="2"/>
</dbReference>
<dbReference type="GO" id="GO:0016491">
    <property type="term" value="F:oxidoreductase activity"/>
    <property type="evidence" value="ECO:0007669"/>
    <property type="project" value="UniProtKB-KW"/>
</dbReference>
<dbReference type="GO" id="GO:0071949">
    <property type="term" value="F:FAD binding"/>
    <property type="evidence" value="ECO:0007669"/>
    <property type="project" value="InterPro"/>
</dbReference>
<keyword evidence="6" id="KW-1185">Reference proteome</keyword>
<feature type="domain" description="FAD-binding" evidence="4">
    <location>
        <begin position="300"/>
        <end position="385"/>
    </location>
</feature>
<accession>A0A409VCY7</accession>
<comment type="caution">
    <text evidence="5">The sequence shown here is derived from an EMBL/GenBank/DDBJ whole genome shotgun (WGS) entry which is preliminary data.</text>
</comment>
<feature type="domain" description="FAD-binding" evidence="4">
    <location>
        <begin position="5"/>
        <end position="73"/>
    </location>
</feature>
<dbReference type="STRING" id="231916.A0A409VCY7"/>
<dbReference type="SUPFAM" id="SSF54373">
    <property type="entry name" value="FAD-linked reductases, C-terminal domain"/>
    <property type="match status" value="1"/>
</dbReference>
<evidence type="ECO:0000259" key="4">
    <source>
        <dbReference type="Pfam" id="PF01494"/>
    </source>
</evidence>
<dbReference type="OrthoDB" id="417877at2759"/>
<keyword evidence="3" id="KW-0560">Oxidoreductase</keyword>
<dbReference type="AlphaFoldDB" id="A0A409VCY7"/>
<dbReference type="PRINTS" id="PR00420">
    <property type="entry name" value="RNGMNOXGNASE"/>
</dbReference>
<dbReference type="PANTHER" id="PTHR46720:SF3">
    <property type="entry name" value="FAD-BINDING DOMAIN-CONTAINING PROTEIN-RELATED"/>
    <property type="match status" value="1"/>
</dbReference>
<sequence length="440" mass="47972">MTKDFDVAIVGGGMCGLACAVGLAKAGIKITVFEAAPKFGEVGAGVGLGSNALRALKGLGLLEIILEKADQHPPRLRLFEFVSGTGEHDTIFDVCQRLAFFVIIVTYSSRAKYFESCGEGGNNGIGMYRCCSPAFLDALVPLLDPKTIHFNKRCTSVVQGSSDKFLLHFSDGTTHAADLVIGADGIKSAVRSSTFGHSETRLRFSGTYAYRGLIPIDSLKAAGVKTPIERRPFDWVGINKHIITFPIRNNTVLNVVAFSTDDSGDELLPEREGPWVQVASEKELLGCYEGWGPDAVAMLKSIKNPSRWAIHTLYPPLSTYVRGRVALVGDAAHGMTPHLGAGVGQGFEDVYALCRLLAHPTTKKSNLESVLAIYNEFRPSRANMVLLRSLKAGRLYESYGPGKLDKEQMRQHLTGIWEPVWDHDLEAQVDIAMKDMDIIE</sequence>
<dbReference type="InParanoid" id="A0A409VCY7"/>
<dbReference type="InterPro" id="IPR051104">
    <property type="entry name" value="FAD_monoxygenase"/>
</dbReference>
<dbReference type="Gene3D" id="3.50.50.60">
    <property type="entry name" value="FAD/NAD(P)-binding domain"/>
    <property type="match status" value="1"/>
</dbReference>
<dbReference type="Proteomes" id="UP000284706">
    <property type="component" value="Unassembled WGS sequence"/>
</dbReference>
<evidence type="ECO:0000313" key="5">
    <source>
        <dbReference type="EMBL" id="PPQ64289.1"/>
    </source>
</evidence>
<evidence type="ECO:0000256" key="1">
    <source>
        <dbReference type="ARBA" id="ARBA00022630"/>
    </source>
</evidence>
<dbReference type="PANTHER" id="PTHR46720">
    <property type="entry name" value="HYDROXYLASE, PUTATIVE (AFU_ORTHOLOGUE AFUA_3G01460)-RELATED"/>
    <property type="match status" value="1"/>
</dbReference>